<keyword evidence="8" id="KW-0067">ATP-binding</keyword>
<reference evidence="14" key="1">
    <citation type="journal article" date="2011" name="Proc. Natl. Acad. Sci. U.S.A.">
        <title>Obligate biotrophy features unraveled by the genomic analysis of rust fungi.</title>
        <authorList>
            <person name="Duplessis S."/>
            <person name="Cuomo C.A."/>
            <person name="Lin Y.-C."/>
            <person name="Aerts A."/>
            <person name="Tisserant E."/>
            <person name="Veneault-Fourrey C."/>
            <person name="Joly D.L."/>
            <person name="Hacquard S."/>
            <person name="Amselem J."/>
            <person name="Cantarel B.L."/>
            <person name="Chiu R."/>
            <person name="Coutinho P.M."/>
            <person name="Feau N."/>
            <person name="Field M."/>
            <person name="Frey P."/>
            <person name="Gelhaye E."/>
            <person name="Goldberg J."/>
            <person name="Grabherr M.G."/>
            <person name="Kodira C.D."/>
            <person name="Kohler A."/>
            <person name="Kuees U."/>
            <person name="Lindquist E.A."/>
            <person name="Lucas S.M."/>
            <person name="Mago R."/>
            <person name="Mauceli E."/>
            <person name="Morin E."/>
            <person name="Murat C."/>
            <person name="Pangilinan J.L."/>
            <person name="Park R."/>
            <person name="Pearson M."/>
            <person name="Quesneville H."/>
            <person name="Rouhier N."/>
            <person name="Sakthikumar S."/>
            <person name="Salamov A.A."/>
            <person name="Schmutz J."/>
            <person name="Selles B."/>
            <person name="Shapiro H."/>
            <person name="Tanguay P."/>
            <person name="Tuskan G.A."/>
            <person name="Henrissat B."/>
            <person name="Van de Peer Y."/>
            <person name="Rouze P."/>
            <person name="Ellis J.G."/>
            <person name="Dodds P.N."/>
            <person name="Schein J.E."/>
            <person name="Zhong S."/>
            <person name="Hamelin R.C."/>
            <person name="Grigoriev I.V."/>
            <person name="Szabo L.J."/>
            <person name="Martin F."/>
        </authorList>
    </citation>
    <scope>NUCLEOTIDE SEQUENCE [LARGE SCALE GENOMIC DNA]</scope>
    <source>
        <strain evidence="14">98AG31 / pathotype 3-4-7</strain>
    </source>
</reference>
<gene>
    <name evidence="13" type="ORF">MELLADRAFT_35034</name>
</gene>
<keyword evidence="14" id="KW-1185">Reference proteome</keyword>
<dbReference type="FunCoup" id="F4RHC6">
    <property type="interactions" value="342"/>
</dbReference>
<evidence type="ECO:0000313" key="13">
    <source>
        <dbReference type="EMBL" id="EGG08241.1"/>
    </source>
</evidence>
<evidence type="ECO:0000256" key="4">
    <source>
        <dbReference type="ARBA" id="ARBA00022555"/>
    </source>
</evidence>
<proteinExistence type="inferred from homology"/>
<dbReference type="SUPFAM" id="SSF52402">
    <property type="entry name" value="Adenine nucleotide alpha hydrolases-like"/>
    <property type="match status" value="1"/>
</dbReference>
<dbReference type="GO" id="GO:1990799">
    <property type="term" value="P:mitochondrial tRNA wobble position uridine thiolation"/>
    <property type="evidence" value="ECO:0007669"/>
    <property type="project" value="EnsemblFungi"/>
</dbReference>
<comment type="catalytic activity">
    <reaction evidence="11">
        <text>5-taurinomethyluridine(34) in tRNA + S-sulfanyl-L-cysteinyl-[protein] + AH2 + ATP = 5-taurinomethyl-2-thiouridine(34) in tRNA + L-cysteinyl-[protein] + A + AMP + diphosphate + H(+)</text>
        <dbReference type="Rhea" id="RHEA:47040"/>
        <dbReference type="Rhea" id="RHEA-COMP:10131"/>
        <dbReference type="Rhea" id="RHEA-COMP:11726"/>
        <dbReference type="Rhea" id="RHEA-COMP:11732"/>
        <dbReference type="Rhea" id="RHEA-COMP:11733"/>
        <dbReference type="ChEBI" id="CHEBI:13193"/>
        <dbReference type="ChEBI" id="CHEBI:15378"/>
        <dbReference type="ChEBI" id="CHEBI:17499"/>
        <dbReference type="ChEBI" id="CHEBI:29950"/>
        <dbReference type="ChEBI" id="CHEBI:30616"/>
        <dbReference type="ChEBI" id="CHEBI:33019"/>
        <dbReference type="ChEBI" id="CHEBI:61963"/>
        <dbReference type="ChEBI" id="CHEBI:87171"/>
        <dbReference type="ChEBI" id="CHEBI:87172"/>
        <dbReference type="ChEBI" id="CHEBI:456215"/>
        <dbReference type="EC" id="2.8.1.14"/>
    </reaction>
</comment>
<dbReference type="GO" id="GO:0000049">
    <property type="term" value="F:tRNA binding"/>
    <property type="evidence" value="ECO:0007669"/>
    <property type="project" value="UniProtKB-KW"/>
</dbReference>
<dbReference type="PANTHER" id="PTHR11933">
    <property type="entry name" value="TRNA 5-METHYLAMINOMETHYL-2-THIOURIDYLATE -METHYLTRANSFERASE"/>
    <property type="match status" value="1"/>
</dbReference>
<comment type="similarity">
    <text evidence="2">Belongs to the MnmA/TRMU family.</text>
</comment>
<dbReference type="RefSeq" id="XP_007408439.1">
    <property type="nucleotide sequence ID" value="XM_007408377.1"/>
</dbReference>
<keyword evidence="5" id="KW-0808">Transferase</keyword>
<feature type="domain" description="tRNA-specific 2-thiouridylase MnmA-like central" evidence="12">
    <location>
        <begin position="226"/>
        <end position="291"/>
    </location>
</feature>
<dbReference type="InParanoid" id="F4RHC6"/>
<dbReference type="GeneID" id="18927429"/>
<organism evidence="14">
    <name type="scientific">Melampsora larici-populina (strain 98AG31 / pathotype 3-4-7)</name>
    <name type="common">Poplar leaf rust fungus</name>
    <dbReference type="NCBI Taxonomy" id="747676"/>
    <lineage>
        <taxon>Eukaryota</taxon>
        <taxon>Fungi</taxon>
        <taxon>Dikarya</taxon>
        <taxon>Basidiomycota</taxon>
        <taxon>Pucciniomycotina</taxon>
        <taxon>Pucciniomycetes</taxon>
        <taxon>Pucciniales</taxon>
        <taxon>Melampsoraceae</taxon>
        <taxon>Melampsora</taxon>
    </lineage>
</organism>
<dbReference type="EC" id="2.8.1.14" evidence="3"/>
<evidence type="ECO:0000256" key="10">
    <source>
        <dbReference type="ARBA" id="ARBA00023157"/>
    </source>
</evidence>
<evidence type="ECO:0000256" key="3">
    <source>
        <dbReference type="ARBA" id="ARBA00011953"/>
    </source>
</evidence>
<evidence type="ECO:0000259" key="12">
    <source>
        <dbReference type="Pfam" id="PF20259"/>
    </source>
</evidence>
<dbReference type="InterPro" id="IPR014729">
    <property type="entry name" value="Rossmann-like_a/b/a_fold"/>
</dbReference>
<dbReference type="GO" id="GO:0005739">
    <property type="term" value="C:mitochondrion"/>
    <property type="evidence" value="ECO:0007669"/>
    <property type="project" value="EnsemblFungi"/>
</dbReference>
<accession>F4RHC6</accession>
<evidence type="ECO:0000256" key="5">
    <source>
        <dbReference type="ARBA" id="ARBA00022679"/>
    </source>
</evidence>
<dbReference type="OrthoDB" id="3685at2759"/>
<keyword evidence="7" id="KW-0547">Nucleotide-binding</keyword>
<dbReference type="Pfam" id="PF03054">
    <property type="entry name" value="tRNA_Me_trans"/>
    <property type="match status" value="1"/>
</dbReference>
<evidence type="ECO:0000256" key="2">
    <source>
        <dbReference type="ARBA" id="ARBA00006191"/>
    </source>
</evidence>
<evidence type="ECO:0000256" key="9">
    <source>
        <dbReference type="ARBA" id="ARBA00022884"/>
    </source>
</evidence>
<sequence>MKKLNLLPTQTISIAMSGGVDSSVVASLLIRSGYHHRLRAIFVKNWMDDSDVKVKDQGIRCQWKRDWDDVQSVCDHLKLPCQLIDLSKAYWNQVWEPCLKIWESGGTPNPDVMCNRQIKFGILAEHLLKSDPQTILATGHYARLKHTQEGTTELHQAFSETSKDQSYYLSTIPSKILKRCLFPLGENGFNKELVRKIAKEVRLPNALKNESMGICLVEPRIKRFEEFLGTQIEGRKGEIVLFDDQKTVVGEHRGIWNYTIGQRCRINKPNAFPQKLYVAKKDLKLNRVFVVPHHDHPALYTRKIFTYDFQWINPPSLSQTSLELSARVRTGTLEPIPCEVNFSNP</sequence>
<evidence type="ECO:0000256" key="7">
    <source>
        <dbReference type="ARBA" id="ARBA00022741"/>
    </source>
</evidence>
<dbReference type="CDD" id="cd01998">
    <property type="entry name" value="MnmA_TRMU-like"/>
    <property type="match status" value="1"/>
</dbReference>
<evidence type="ECO:0000256" key="6">
    <source>
        <dbReference type="ARBA" id="ARBA00022694"/>
    </source>
</evidence>
<dbReference type="InterPro" id="IPR046884">
    <property type="entry name" value="MnmA-like_central"/>
</dbReference>
<name>F4RHC6_MELLP</name>
<dbReference type="STRING" id="747676.F4RHC6"/>
<comment type="function">
    <text evidence="1">Catalyzes the 2-thiolation of uridine at the wobble position (U34) of mitochondrial tRNA(Lys), tRNA(Glu) and tRNA(Gln). Required for the formation of 5-taurinomethyl-2-thiouridine (tm5s2U) of mitochondrial tRNA(Lys), tRNA(Glu), and tRNA(Gln) at the wobble position. ATP is required to activate the C2 atom of the wobble base.</text>
</comment>
<dbReference type="InterPro" id="IPR023382">
    <property type="entry name" value="MnmA-like_central_sf"/>
</dbReference>
<keyword evidence="4" id="KW-0820">tRNA-binding</keyword>
<dbReference type="FunFam" id="2.30.30.280:FF:000001">
    <property type="entry name" value="tRNA-specific 2-thiouridylase MnmA"/>
    <property type="match status" value="1"/>
</dbReference>
<dbReference type="NCBIfam" id="TIGR00420">
    <property type="entry name" value="trmU"/>
    <property type="match status" value="1"/>
</dbReference>
<keyword evidence="6" id="KW-0819">tRNA processing</keyword>
<dbReference type="InterPro" id="IPR004506">
    <property type="entry name" value="MnmA-like"/>
</dbReference>
<dbReference type="GO" id="GO:0005524">
    <property type="term" value="F:ATP binding"/>
    <property type="evidence" value="ECO:0007669"/>
    <property type="project" value="UniProtKB-KW"/>
</dbReference>
<protein>
    <recommendedName>
        <fullName evidence="3">tRNA-5-taurinomethyluridine 2-sulfurtransferase</fullName>
        <ecNumber evidence="3">2.8.1.14</ecNumber>
    </recommendedName>
</protein>
<dbReference type="AlphaFoldDB" id="F4RHC6"/>
<evidence type="ECO:0000313" key="14">
    <source>
        <dbReference type="Proteomes" id="UP000001072"/>
    </source>
</evidence>
<keyword evidence="10" id="KW-1015">Disulfide bond</keyword>
<dbReference type="Gene3D" id="3.40.50.620">
    <property type="entry name" value="HUPs"/>
    <property type="match status" value="1"/>
</dbReference>
<dbReference type="GO" id="GO:0103016">
    <property type="term" value="F:tRNA-uridine 2-sulfurtransferase activity"/>
    <property type="evidence" value="ECO:0007669"/>
    <property type="project" value="EnsemblFungi"/>
</dbReference>
<dbReference type="KEGG" id="mlr:MELLADRAFT_35034"/>
<dbReference type="EMBL" id="GL883101">
    <property type="protein sequence ID" value="EGG08241.1"/>
    <property type="molecule type" value="Genomic_DNA"/>
</dbReference>
<dbReference type="PANTHER" id="PTHR11933:SF5">
    <property type="entry name" value="MITOCHONDRIAL TRNA-SPECIFIC 2-THIOURIDYLASE 1"/>
    <property type="match status" value="1"/>
</dbReference>
<dbReference type="VEuPathDB" id="FungiDB:MELLADRAFT_35034"/>
<evidence type="ECO:0000256" key="1">
    <source>
        <dbReference type="ARBA" id="ARBA00003986"/>
    </source>
</evidence>
<dbReference type="Gene3D" id="2.30.30.280">
    <property type="entry name" value="Adenine nucleotide alpha hydrolases-like domains"/>
    <property type="match status" value="1"/>
</dbReference>
<dbReference type="eggNOG" id="KOG2805">
    <property type="taxonomic scope" value="Eukaryota"/>
</dbReference>
<dbReference type="Pfam" id="PF20259">
    <property type="entry name" value="tRNA_Me_trans_M"/>
    <property type="match status" value="1"/>
</dbReference>
<keyword evidence="9" id="KW-0694">RNA-binding</keyword>
<dbReference type="HOGENOM" id="CLU_035188_1_2_1"/>
<evidence type="ECO:0000256" key="8">
    <source>
        <dbReference type="ARBA" id="ARBA00022840"/>
    </source>
</evidence>
<dbReference type="Proteomes" id="UP000001072">
    <property type="component" value="Unassembled WGS sequence"/>
</dbReference>
<evidence type="ECO:0000256" key="11">
    <source>
        <dbReference type="ARBA" id="ARBA00049564"/>
    </source>
</evidence>